<dbReference type="CDD" id="cd08414">
    <property type="entry name" value="PBP2_LTTR_aromatics_like"/>
    <property type="match status" value="1"/>
</dbReference>
<evidence type="ECO:0000259" key="6">
    <source>
        <dbReference type="PROSITE" id="PS50931"/>
    </source>
</evidence>
<reference evidence="7 8" key="1">
    <citation type="submission" date="2017-10" db="EMBL/GenBank/DDBJ databases">
        <title>Massilia psychrophilum sp. nov., a novel purple-pigmented bacterium isolated from Tianshan glacier, Xinjiang Municipality, China.</title>
        <authorList>
            <person name="Wang H."/>
        </authorList>
    </citation>
    <scope>NUCLEOTIDE SEQUENCE [LARGE SCALE GENOMIC DNA]</scope>
    <source>
        <strain evidence="7 8">JCM 30074</strain>
    </source>
</reference>
<keyword evidence="4" id="KW-0804">Transcription</keyword>
<comment type="caution">
    <text evidence="7">The sequence shown here is derived from an EMBL/GenBank/DDBJ whole genome shotgun (WGS) entry which is preliminary data.</text>
</comment>
<evidence type="ECO:0000313" key="8">
    <source>
        <dbReference type="Proteomes" id="UP000230390"/>
    </source>
</evidence>
<evidence type="ECO:0000256" key="4">
    <source>
        <dbReference type="ARBA" id="ARBA00023163"/>
    </source>
</evidence>
<evidence type="ECO:0000256" key="1">
    <source>
        <dbReference type="ARBA" id="ARBA00009437"/>
    </source>
</evidence>
<organism evidence="7 8">
    <name type="scientific">Massilia eurypsychrophila</name>
    <dbReference type="NCBI Taxonomy" id="1485217"/>
    <lineage>
        <taxon>Bacteria</taxon>
        <taxon>Pseudomonadati</taxon>
        <taxon>Pseudomonadota</taxon>
        <taxon>Betaproteobacteria</taxon>
        <taxon>Burkholderiales</taxon>
        <taxon>Oxalobacteraceae</taxon>
        <taxon>Telluria group</taxon>
        <taxon>Massilia</taxon>
    </lineage>
</organism>
<dbReference type="FunFam" id="1.10.10.10:FF:000001">
    <property type="entry name" value="LysR family transcriptional regulator"/>
    <property type="match status" value="1"/>
</dbReference>
<dbReference type="Pfam" id="PF00126">
    <property type="entry name" value="HTH_1"/>
    <property type="match status" value="1"/>
</dbReference>
<dbReference type="GO" id="GO:0003700">
    <property type="term" value="F:DNA-binding transcription factor activity"/>
    <property type="evidence" value="ECO:0007669"/>
    <property type="project" value="InterPro"/>
</dbReference>
<evidence type="ECO:0000256" key="5">
    <source>
        <dbReference type="SAM" id="MobiDB-lite"/>
    </source>
</evidence>
<sequence length="337" mass="36801">MELRHLRYFIAVAEELHFTRAAERLHIGQPPLSHAIQVLEADVGARLFERTRRWVRLTGAGTLFLADARKILALADQACETARRAERGEAGELRIGFTYSTPLTPLFADVINRYRKDFPHVTLTLHEMATLRQLDALGQRTLDLGFVRPPEVALPAGIVMTPLREDPLLVVLPTWHRLAAKPALAISELAELPFVMYPPGGGTGIYPQIFRLCRAAGFVPRVGQTAGEASTIIGLVAAGSGVTLLPASFDRIRMDGVCYRPILDADATTMLLLARRGGEHAPLVDAFVALLTDTVKPKAAKVQQELPWPQKEKAVISAGGSNDGLEISDLSGRRAQE</sequence>
<dbReference type="InterPro" id="IPR005119">
    <property type="entry name" value="LysR_subst-bd"/>
</dbReference>
<dbReference type="AlphaFoldDB" id="A0A2G8TAG5"/>
<dbReference type="InterPro" id="IPR036390">
    <property type="entry name" value="WH_DNA-bd_sf"/>
</dbReference>
<feature type="region of interest" description="Disordered" evidence="5">
    <location>
        <begin position="312"/>
        <end position="337"/>
    </location>
</feature>
<comment type="similarity">
    <text evidence="1">Belongs to the LysR transcriptional regulatory family.</text>
</comment>
<feature type="domain" description="HTH lysR-type" evidence="6">
    <location>
        <begin position="1"/>
        <end position="58"/>
    </location>
</feature>
<dbReference type="OrthoDB" id="8807047at2"/>
<proteinExistence type="inferred from homology"/>
<name>A0A2G8TAG5_9BURK</name>
<gene>
    <name evidence="7" type="ORF">CR105_20965</name>
</gene>
<evidence type="ECO:0000256" key="3">
    <source>
        <dbReference type="ARBA" id="ARBA00023125"/>
    </source>
</evidence>
<dbReference type="PROSITE" id="PS50931">
    <property type="entry name" value="HTH_LYSR"/>
    <property type="match status" value="1"/>
</dbReference>
<dbReference type="Gene3D" id="1.10.10.10">
    <property type="entry name" value="Winged helix-like DNA-binding domain superfamily/Winged helix DNA-binding domain"/>
    <property type="match status" value="1"/>
</dbReference>
<dbReference type="PANTHER" id="PTHR30346">
    <property type="entry name" value="TRANSCRIPTIONAL DUAL REGULATOR HCAR-RELATED"/>
    <property type="match status" value="1"/>
</dbReference>
<dbReference type="PRINTS" id="PR00039">
    <property type="entry name" value="HTHLYSR"/>
</dbReference>
<protein>
    <submittedName>
        <fullName evidence="7">LysR family transcriptional regulator</fullName>
    </submittedName>
</protein>
<dbReference type="EMBL" id="PDOC01000017">
    <property type="protein sequence ID" value="PIL43035.1"/>
    <property type="molecule type" value="Genomic_DNA"/>
</dbReference>
<keyword evidence="2" id="KW-0805">Transcription regulation</keyword>
<dbReference type="GO" id="GO:0032993">
    <property type="term" value="C:protein-DNA complex"/>
    <property type="evidence" value="ECO:0007669"/>
    <property type="project" value="TreeGrafter"/>
</dbReference>
<evidence type="ECO:0000256" key="2">
    <source>
        <dbReference type="ARBA" id="ARBA00023015"/>
    </source>
</evidence>
<dbReference type="Gene3D" id="3.40.190.10">
    <property type="entry name" value="Periplasmic binding protein-like II"/>
    <property type="match status" value="2"/>
</dbReference>
<keyword evidence="3" id="KW-0238">DNA-binding</keyword>
<dbReference type="SUPFAM" id="SSF46785">
    <property type="entry name" value="Winged helix' DNA-binding domain"/>
    <property type="match status" value="1"/>
</dbReference>
<dbReference type="SUPFAM" id="SSF53850">
    <property type="entry name" value="Periplasmic binding protein-like II"/>
    <property type="match status" value="1"/>
</dbReference>
<dbReference type="InterPro" id="IPR036388">
    <property type="entry name" value="WH-like_DNA-bd_sf"/>
</dbReference>
<dbReference type="Proteomes" id="UP000230390">
    <property type="component" value="Unassembled WGS sequence"/>
</dbReference>
<accession>A0A2G8TAG5</accession>
<dbReference type="InterPro" id="IPR000847">
    <property type="entry name" value="LysR_HTH_N"/>
</dbReference>
<dbReference type="GO" id="GO:0003677">
    <property type="term" value="F:DNA binding"/>
    <property type="evidence" value="ECO:0007669"/>
    <property type="project" value="UniProtKB-KW"/>
</dbReference>
<dbReference type="Pfam" id="PF03466">
    <property type="entry name" value="LysR_substrate"/>
    <property type="match status" value="1"/>
</dbReference>
<dbReference type="PANTHER" id="PTHR30346:SF17">
    <property type="entry name" value="LYSR FAMILY TRANSCRIPTIONAL REGULATOR"/>
    <property type="match status" value="1"/>
</dbReference>
<evidence type="ECO:0000313" key="7">
    <source>
        <dbReference type="EMBL" id="PIL43035.1"/>
    </source>
</evidence>
<keyword evidence="8" id="KW-1185">Reference proteome</keyword>
<dbReference type="RefSeq" id="WP_099791822.1">
    <property type="nucleotide sequence ID" value="NZ_JBHLYV010000097.1"/>
</dbReference>